<accession>A0ABX3FJ99</accession>
<organism evidence="1 2">
    <name type="scientific">Vibrio panuliri</name>
    <dbReference type="NCBI Taxonomy" id="1381081"/>
    <lineage>
        <taxon>Bacteria</taxon>
        <taxon>Pseudomonadati</taxon>
        <taxon>Pseudomonadota</taxon>
        <taxon>Gammaproteobacteria</taxon>
        <taxon>Vibrionales</taxon>
        <taxon>Vibrionaceae</taxon>
        <taxon>Vibrio</taxon>
    </lineage>
</organism>
<protein>
    <recommendedName>
        <fullName evidence="3">Antirestriction protein</fullName>
    </recommendedName>
</protein>
<sequence>MKTEILNIDQWLTKLGVSPIIGMSIDNCRYTALSKVFPDYCGEGDWSILMVDGNPMQASFVWNAPDGIVMPGQNIAAYVDLPEVQRDTVAMVISCYVFSAMSFSCYDNGQEEACRKMSALYQWSRDLSLVSIDDAWDDDSKERFNELVKVRENYMREFNVSHFIRLTN</sequence>
<keyword evidence="2" id="KW-1185">Reference proteome</keyword>
<evidence type="ECO:0008006" key="3">
    <source>
        <dbReference type="Google" id="ProtNLM"/>
    </source>
</evidence>
<evidence type="ECO:0000313" key="1">
    <source>
        <dbReference type="EMBL" id="OLQ91658.1"/>
    </source>
</evidence>
<dbReference type="Proteomes" id="UP000186039">
    <property type="component" value="Unassembled WGS sequence"/>
</dbReference>
<evidence type="ECO:0000313" key="2">
    <source>
        <dbReference type="Proteomes" id="UP000186039"/>
    </source>
</evidence>
<gene>
    <name evidence="1" type="ORF">BIY20_09655</name>
</gene>
<name>A0ABX3FJ99_9VIBR</name>
<comment type="caution">
    <text evidence="1">The sequence shown here is derived from an EMBL/GenBank/DDBJ whole genome shotgun (WGS) entry which is preliminary data.</text>
</comment>
<dbReference type="EMBL" id="MJMH01000172">
    <property type="protein sequence ID" value="OLQ91658.1"/>
    <property type="molecule type" value="Genomic_DNA"/>
</dbReference>
<dbReference type="RefSeq" id="WP_075715011.1">
    <property type="nucleotide sequence ID" value="NZ_AP019656.1"/>
</dbReference>
<proteinExistence type="predicted"/>
<reference evidence="1 2" key="1">
    <citation type="submission" date="2016-09" db="EMBL/GenBank/DDBJ databases">
        <title>Genomic Taxonomy of the Vibrionaceae.</title>
        <authorList>
            <person name="Gonzalez-Castillo A."/>
            <person name="Gomez-Gil B."/>
            <person name="Enciso-Ibarra K."/>
        </authorList>
    </citation>
    <scope>NUCLEOTIDE SEQUENCE [LARGE SCALE GENOMIC DNA]</scope>
    <source>
        <strain evidence="1 2">CAIM 1902</strain>
    </source>
</reference>